<evidence type="ECO:0000313" key="1">
    <source>
        <dbReference type="EMBL" id="CDX12284.1"/>
    </source>
</evidence>
<accession>A0A090DGI7</accession>
<dbReference type="AlphaFoldDB" id="A0A090DGI7"/>
<sequence>MALKTGVAKAIEGLRNHFRQNRFEIAEKPDGSAFVIIDDVPLGPPYRQENSWIGFYLSTACPDDDTYPFFVRGDLERLDGQPLKTPLHRDQVFPSETGTPIERRSAVMVSRRQNNRSSWVHETPLLKLLTVIEWMLKQ</sequence>
<gene>
    <name evidence="1" type="ORF">MPL3356_110424</name>
</gene>
<organism evidence="1 2">
    <name type="scientific">Mesorhizobium plurifarium</name>
    <dbReference type="NCBI Taxonomy" id="69974"/>
    <lineage>
        <taxon>Bacteria</taxon>
        <taxon>Pseudomonadati</taxon>
        <taxon>Pseudomonadota</taxon>
        <taxon>Alphaproteobacteria</taxon>
        <taxon>Hyphomicrobiales</taxon>
        <taxon>Phyllobacteriaceae</taxon>
        <taxon>Mesorhizobium</taxon>
    </lineage>
</organism>
<dbReference type="Proteomes" id="UP000045285">
    <property type="component" value="Unassembled WGS sequence"/>
</dbReference>
<reference evidence="2" key="1">
    <citation type="submission" date="2014-08" db="EMBL/GenBank/DDBJ databases">
        <authorList>
            <person name="Moulin L."/>
        </authorList>
    </citation>
    <scope>NUCLEOTIDE SEQUENCE [LARGE SCALE GENOMIC DNA]</scope>
</reference>
<keyword evidence="2" id="KW-1185">Reference proteome</keyword>
<proteinExistence type="predicted"/>
<evidence type="ECO:0000313" key="2">
    <source>
        <dbReference type="Proteomes" id="UP000045285"/>
    </source>
</evidence>
<name>A0A090DGI7_MESPL</name>
<protein>
    <submittedName>
        <fullName evidence="1">Uncharacterized protein</fullName>
    </submittedName>
</protein>
<dbReference type="EMBL" id="CCMZ01000003">
    <property type="protein sequence ID" value="CDX12284.1"/>
    <property type="molecule type" value="Genomic_DNA"/>
</dbReference>